<name>A0A2T0U956_9SPHI</name>
<feature type="transmembrane region" description="Helical" evidence="1">
    <location>
        <begin position="32"/>
        <end position="52"/>
    </location>
</feature>
<accession>A0A2T0U956</accession>
<dbReference type="AlphaFoldDB" id="A0A2T0U956"/>
<proteinExistence type="predicted"/>
<dbReference type="Proteomes" id="UP000238034">
    <property type="component" value="Unassembled WGS sequence"/>
</dbReference>
<keyword evidence="3" id="KW-1185">Reference proteome</keyword>
<dbReference type="RefSeq" id="WP_181276670.1">
    <property type="nucleotide sequence ID" value="NZ_PVTH01000002.1"/>
</dbReference>
<keyword evidence="1" id="KW-0472">Membrane</keyword>
<evidence type="ECO:0008006" key="4">
    <source>
        <dbReference type="Google" id="ProtNLM"/>
    </source>
</evidence>
<evidence type="ECO:0000313" key="3">
    <source>
        <dbReference type="Proteomes" id="UP000238034"/>
    </source>
</evidence>
<evidence type="ECO:0000256" key="1">
    <source>
        <dbReference type="SAM" id="Phobius"/>
    </source>
</evidence>
<feature type="transmembrane region" description="Helical" evidence="1">
    <location>
        <begin position="6"/>
        <end position="25"/>
    </location>
</feature>
<comment type="caution">
    <text evidence="2">The sequence shown here is derived from an EMBL/GenBank/DDBJ whole genome shotgun (WGS) entry which is preliminary data.</text>
</comment>
<organism evidence="2 3">
    <name type="scientific">Arcticibacter pallidicorallinus</name>
    <dbReference type="NCBI Taxonomy" id="1259464"/>
    <lineage>
        <taxon>Bacteria</taxon>
        <taxon>Pseudomonadati</taxon>
        <taxon>Bacteroidota</taxon>
        <taxon>Sphingobacteriia</taxon>
        <taxon>Sphingobacteriales</taxon>
        <taxon>Sphingobacteriaceae</taxon>
        <taxon>Arcticibacter</taxon>
    </lineage>
</organism>
<evidence type="ECO:0000313" key="2">
    <source>
        <dbReference type="EMBL" id="PRY54463.1"/>
    </source>
</evidence>
<sequence>MITTSLIFALLFAVPLIGFIFYLIWKDKQKRKLGIAVLIALCVFAILVAYQVNKDKGI</sequence>
<keyword evidence="1" id="KW-0812">Transmembrane</keyword>
<keyword evidence="1" id="KW-1133">Transmembrane helix</keyword>
<protein>
    <recommendedName>
        <fullName evidence="4">Phospholipase D-like protein</fullName>
    </recommendedName>
</protein>
<gene>
    <name evidence="2" type="ORF">B0I27_102230</name>
</gene>
<dbReference type="EMBL" id="PVTH01000002">
    <property type="protein sequence ID" value="PRY54463.1"/>
    <property type="molecule type" value="Genomic_DNA"/>
</dbReference>
<reference evidence="2 3" key="1">
    <citation type="submission" date="2018-03" db="EMBL/GenBank/DDBJ databases">
        <title>Genomic Encyclopedia of Type Strains, Phase III (KMG-III): the genomes of soil and plant-associated and newly described type strains.</title>
        <authorList>
            <person name="Whitman W."/>
        </authorList>
    </citation>
    <scope>NUCLEOTIDE SEQUENCE [LARGE SCALE GENOMIC DNA]</scope>
    <source>
        <strain evidence="2 3">CGMCC 1.9313</strain>
    </source>
</reference>